<evidence type="ECO:0000313" key="2">
    <source>
        <dbReference type="EMBL" id="CAK0822722.1"/>
    </source>
</evidence>
<name>A0ABN9RZX3_9DINO</name>
<reference evidence="2" key="1">
    <citation type="submission" date="2023-10" db="EMBL/GenBank/DDBJ databases">
        <authorList>
            <person name="Chen Y."/>
            <person name="Shah S."/>
            <person name="Dougan E. K."/>
            <person name="Thang M."/>
            <person name="Chan C."/>
        </authorList>
    </citation>
    <scope>NUCLEOTIDE SEQUENCE [LARGE SCALE GENOMIC DNA]</scope>
</reference>
<evidence type="ECO:0008006" key="4">
    <source>
        <dbReference type="Google" id="ProtNLM"/>
    </source>
</evidence>
<keyword evidence="3" id="KW-1185">Reference proteome</keyword>
<keyword evidence="1" id="KW-1133">Transmembrane helix</keyword>
<comment type="caution">
    <text evidence="2">The sequence shown here is derived from an EMBL/GenBank/DDBJ whole genome shotgun (WGS) entry which is preliminary data.</text>
</comment>
<sequence length="110" mass="12029">MVRRKVHVVQVVPEVQVVQEQTHEHQQQVDDGQSGGKVTRLVVRCSFLALPPVVAFFLGLTGYQLGFCVWATLVWSGLEAAIVFRTGLSMGCNRLPFVPRLVGAPVLDGS</sequence>
<keyword evidence="1" id="KW-0472">Membrane</keyword>
<gene>
    <name evidence="2" type="ORF">PCOR1329_LOCUS23666</name>
</gene>
<dbReference type="Proteomes" id="UP001189429">
    <property type="component" value="Unassembled WGS sequence"/>
</dbReference>
<keyword evidence="1" id="KW-0812">Transmembrane</keyword>
<dbReference type="EMBL" id="CAUYUJ010008047">
    <property type="protein sequence ID" value="CAK0822722.1"/>
    <property type="molecule type" value="Genomic_DNA"/>
</dbReference>
<feature type="transmembrane region" description="Helical" evidence="1">
    <location>
        <begin position="41"/>
        <end position="58"/>
    </location>
</feature>
<accession>A0ABN9RZX3</accession>
<organism evidence="2 3">
    <name type="scientific">Prorocentrum cordatum</name>
    <dbReference type="NCBI Taxonomy" id="2364126"/>
    <lineage>
        <taxon>Eukaryota</taxon>
        <taxon>Sar</taxon>
        <taxon>Alveolata</taxon>
        <taxon>Dinophyceae</taxon>
        <taxon>Prorocentrales</taxon>
        <taxon>Prorocentraceae</taxon>
        <taxon>Prorocentrum</taxon>
    </lineage>
</organism>
<evidence type="ECO:0000313" key="3">
    <source>
        <dbReference type="Proteomes" id="UP001189429"/>
    </source>
</evidence>
<evidence type="ECO:0000256" key="1">
    <source>
        <dbReference type="SAM" id="Phobius"/>
    </source>
</evidence>
<proteinExistence type="predicted"/>
<protein>
    <recommendedName>
        <fullName evidence="4">Transmembrane protein</fullName>
    </recommendedName>
</protein>